<dbReference type="PANTHER" id="PTHR37315:SF1">
    <property type="entry name" value="UPF0311 PROTEIN BLR7842"/>
    <property type="match status" value="1"/>
</dbReference>
<feature type="signal peptide" evidence="1">
    <location>
        <begin position="1"/>
        <end position="17"/>
    </location>
</feature>
<name>A0AAJ0HSA0_9PEZI</name>
<evidence type="ECO:0000256" key="1">
    <source>
        <dbReference type="SAM" id="SignalP"/>
    </source>
</evidence>
<accession>A0AAJ0HSA0</accession>
<sequence>MKPTLLTLLSLLTLTNAAVFSPKGPKPPGLTYLYTVNITGGEAAPVGLGPRGYRVVVPIVGGSFSGPKLKGTVLPIGGDWALIDANRTVTADVRQTFKTDVSAYIQVTETGSTQPDGTAFVRLAYETGSEKCYRLNTIVAIGILKLTGNTLTIDTWQVST</sequence>
<gene>
    <name evidence="2" type="ORF">B0T25DRAFT_496373</name>
</gene>
<dbReference type="PANTHER" id="PTHR37315">
    <property type="entry name" value="UPF0311 PROTEIN BLR7842"/>
    <property type="match status" value="1"/>
</dbReference>
<feature type="chain" id="PRO_5042503358" evidence="1">
    <location>
        <begin position="18"/>
        <end position="160"/>
    </location>
</feature>
<comment type="caution">
    <text evidence="2">The sequence shown here is derived from an EMBL/GenBank/DDBJ whole genome shotgun (WGS) entry which is preliminary data.</text>
</comment>
<proteinExistence type="predicted"/>
<dbReference type="Pfam" id="PF11578">
    <property type="entry name" value="DUF3237"/>
    <property type="match status" value="1"/>
</dbReference>
<reference evidence="2" key="1">
    <citation type="journal article" date="2023" name="Mol. Phylogenet. Evol.">
        <title>Genome-scale phylogeny and comparative genomics of the fungal order Sordariales.</title>
        <authorList>
            <person name="Hensen N."/>
            <person name="Bonometti L."/>
            <person name="Westerberg I."/>
            <person name="Brannstrom I.O."/>
            <person name="Guillou S."/>
            <person name="Cros-Aarteil S."/>
            <person name="Calhoun S."/>
            <person name="Haridas S."/>
            <person name="Kuo A."/>
            <person name="Mondo S."/>
            <person name="Pangilinan J."/>
            <person name="Riley R."/>
            <person name="LaButti K."/>
            <person name="Andreopoulos B."/>
            <person name="Lipzen A."/>
            <person name="Chen C."/>
            <person name="Yan M."/>
            <person name="Daum C."/>
            <person name="Ng V."/>
            <person name="Clum A."/>
            <person name="Steindorff A."/>
            <person name="Ohm R.A."/>
            <person name="Martin F."/>
            <person name="Silar P."/>
            <person name="Natvig D.O."/>
            <person name="Lalanne C."/>
            <person name="Gautier V."/>
            <person name="Ament-Velasquez S.L."/>
            <person name="Kruys A."/>
            <person name="Hutchinson M.I."/>
            <person name="Powell A.J."/>
            <person name="Barry K."/>
            <person name="Miller A.N."/>
            <person name="Grigoriev I.V."/>
            <person name="Debuchy R."/>
            <person name="Gladieux P."/>
            <person name="Hiltunen Thoren M."/>
            <person name="Johannesson H."/>
        </authorList>
    </citation>
    <scope>NUCLEOTIDE SEQUENCE</scope>
    <source>
        <strain evidence="2">CBS 955.72</strain>
    </source>
</reference>
<dbReference type="EMBL" id="JAUIQD010000002">
    <property type="protein sequence ID" value="KAK3360468.1"/>
    <property type="molecule type" value="Genomic_DNA"/>
</dbReference>
<dbReference type="AlphaFoldDB" id="A0AAJ0HSA0"/>
<dbReference type="InterPro" id="IPR020915">
    <property type="entry name" value="UPF0311"/>
</dbReference>
<keyword evidence="3" id="KW-1185">Reference proteome</keyword>
<dbReference type="Gene3D" id="2.40.160.20">
    <property type="match status" value="1"/>
</dbReference>
<organism evidence="2 3">
    <name type="scientific">Lasiosphaeria hispida</name>
    <dbReference type="NCBI Taxonomy" id="260671"/>
    <lineage>
        <taxon>Eukaryota</taxon>
        <taxon>Fungi</taxon>
        <taxon>Dikarya</taxon>
        <taxon>Ascomycota</taxon>
        <taxon>Pezizomycotina</taxon>
        <taxon>Sordariomycetes</taxon>
        <taxon>Sordariomycetidae</taxon>
        <taxon>Sordariales</taxon>
        <taxon>Lasiosphaeriaceae</taxon>
        <taxon>Lasiosphaeria</taxon>
    </lineage>
</organism>
<evidence type="ECO:0000313" key="2">
    <source>
        <dbReference type="EMBL" id="KAK3360468.1"/>
    </source>
</evidence>
<keyword evidence="1" id="KW-0732">Signal</keyword>
<dbReference type="Proteomes" id="UP001275084">
    <property type="component" value="Unassembled WGS sequence"/>
</dbReference>
<protein>
    <submittedName>
        <fullName evidence="2">Uncharacterized protein</fullName>
    </submittedName>
</protein>
<evidence type="ECO:0000313" key="3">
    <source>
        <dbReference type="Proteomes" id="UP001275084"/>
    </source>
</evidence>
<reference evidence="2" key="2">
    <citation type="submission" date="2023-06" db="EMBL/GenBank/DDBJ databases">
        <authorList>
            <consortium name="Lawrence Berkeley National Laboratory"/>
            <person name="Haridas S."/>
            <person name="Hensen N."/>
            <person name="Bonometti L."/>
            <person name="Westerberg I."/>
            <person name="Brannstrom I.O."/>
            <person name="Guillou S."/>
            <person name="Cros-Aarteil S."/>
            <person name="Calhoun S."/>
            <person name="Kuo A."/>
            <person name="Mondo S."/>
            <person name="Pangilinan J."/>
            <person name="Riley R."/>
            <person name="Labutti K."/>
            <person name="Andreopoulos B."/>
            <person name="Lipzen A."/>
            <person name="Chen C."/>
            <person name="Yanf M."/>
            <person name="Daum C."/>
            <person name="Ng V."/>
            <person name="Clum A."/>
            <person name="Steindorff A."/>
            <person name="Ohm R."/>
            <person name="Martin F."/>
            <person name="Silar P."/>
            <person name="Natvig D."/>
            <person name="Lalanne C."/>
            <person name="Gautier V."/>
            <person name="Ament-Velasquez S.L."/>
            <person name="Kruys A."/>
            <person name="Hutchinson M.I."/>
            <person name="Powell A.J."/>
            <person name="Barry K."/>
            <person name="Miller A.N."/>
            <person name="Grigoriev I.V."/>
            <person name="Debuchy R."/>
            <person name="Gladieux P."/>
            <person name="Thoren M.H."/>
            <person name="Johannesson H."/>
        </authorList>
    </citation>
    <scope>NUCLEOTIDE SEQUENCE</scope>
    <source>
        <strain evidence="2">CBS 955.72</strain>
    </source>
</reference>